<accession>A0A858BYY6</accession>
<dbReference type="GO" id="GO:0009253">
    <property type="term" value="P:peptidoglycan catabolic process"/>
    <property type="evidence" value="ECO:0007669"/>
    <property type="project" value="InterPro"/>
</dbReference>
<evidence type="ECO:0000313" key="5">
    <source>
        <dbReference type="Proteomes" id="UP000466848"/>
    </source>
</evidence>
<dbReference type="PANTHER" id="PTHR30404">
    <property type="entry name" value="N-ACETYLMURAMOYL-L-ALANINE AMIDASE"/>
    <property type="match status" value="1"/>
</dbReference>
<dbReference type="GO" id="GO:0008745">
    <property type="term" value="F:N-acetylmuramoyl-L-alanine amidase activity"/>
    <property type="evidence" value="ECO:0007669"/>
    <property type="project" value="InterPro"/>
</dbReference>
<dbReference type="CDD" id="cd02696">
    <property type="entry name" value="MurNAc-LAA"/>
    <property type="match status" value="1"/>
</dbReference>
<dbReference type="InterPro" id="IPR021731">
    <property type="entry name" value="AMIN_dom"/>
</dbReference>
<keyword evidence="2" id="KW-0732">Signal</keyword>
<dbReference type="KEGG" id="abut:Ami103574_11475"/>
<dbReference type="SUPFAM" id="SSF55383">
    <property type="entry name" value="Copper amine oxidase, domain N"/>
    <property type="match status" value="1"/>
</dbReference>
<keyword evidence="5" id="KW-1185">Reference proteome</keyword>
<dbReference type="Gene3D" id="2.60.40.3500">
    <property type="match status" value="1"/>
</dbReference>
<dbReference type="GO" id="GO:0030288">
    <property type="term" value="C:outer membrane-bounded periplasmic space"/>
    <property type="evidence" value="ECO:0007669"/>
    <property type="project" value="TreeGrafter"/>
</dbReference>
<dbReference type="Pfam" id="PF11741">
    <property type="entry name" value="AMIN"/>
    <property type="match status" value="1"/>
</dbReference>
<dbReference type="Pfam" id="PF01520">
    <property type="entry name" value="Amidase_3"/>
    <property type="match status" value="1"/>
</dbReference>
<protein>
    <submittedName>
        <fullName evidence="4">AMIN domain-containing protein</fullName>
    </submittedName>
</protein>
<feature type="signal peptide" evidence="2">
    <location>
        <begin position="1"/>
        <end position="27"/>
    </location>
</feature>
<dbReference type="PANTHER" id="PTHR30404:SF0">
    <property type="entry name" value="N-ACETYLMURAMOYL-L-ALANINE AMIDASE AMIC"/>
    <property type="match status" value="1"/>
</dbReference>
<feature type="chain" id="PRO_5032813055" evidence="2">
    <location>
        <begin position="28"/>
        <end position="466"/>
    </location>
</feature>
<dbReference type="SMART" id="SM00646">
    <property type="entry name" value="Ami_3"/>
    <property type="match status" value="1"/>
</dbReference>
<name>A0A858BYY6_9FIRM</name>
<keyword evidence="1" id="KW-0378">Hydrolase</keyword>
<dbReference type="Gene3D" id="3.30.457.10">
    <property type="entry name" value="Copper amine oxidase-like, N-terminal domain"/>
    <property type="match status" value="1"/>
</dbReference>
<dbReference type="Gene3D" id="3.40.630.40">
    <property type="entry name" value="Zn-dependent exopeptidases"/>
    <property type="match status" value="1"/>
</dbReference>
<dbReference type="AlphaFoldDB" id="A0A858BYY6"/>
<dbReference type="EMBL" id="CP048649">
    <property type="protein sequence ID" value="QIB69904.1"/>
    <property type="molecule type" value="Genomic_DNA"/>
</dbReference>
<evidence type="ECO:0000313" key="4">
    <source>
        <dbReference type="EMBL" id="QIB69904.1"/>
    </source>
</evidence>
<evidence type="ECO:0000256" key="1">
    <source>
        <dbReference type="ARBA" id="ARBA00022801"/>
    </source>
</evidence>
<dbReference type="Proteomes" id="UP000466848">
    <property type="component" value="Chromosome"/>
</dbReference>
<sequence length="466" mass="51127">MTKRLNFTAVFIFIILFCAMTGQTVDAATNTTDVNLVINNKQVSADVMPFIQNDRTLVPARAVFESLGGTVKWDQDSYTVTVKYDTTTVILKINDKTATVNGKKKTLDVPAIIKNERTVIPVRFVAEELGFRVGWIDSSRTVTISSAGDPEVKPEIKGNITAVSLKEGNSKKENTIVTIELSEAIKSSEGYVTTMLTTPNRFVLDVKNFLADSQVSDLTYNQKSSPLTAVRTAAYSENTARVVCDLKEASTPVVSLSADGKTLKVAFKTLSTYFNPMEDGKLVVVLDPGHGSSTAGKRSPQGILREYEFNRAVANKMKRYLEAEGVEVILTVEDDSDPSLANRCAEANNSDGDIFVSIHANAFGNGDEWTSANGWEIYHYEGSVLSNQLATAIADANFPGIGIRNRGVKTGNLYVIKNTNMPAVLIEHGFYTNLEEIELLKSDEWRDKVARYNADGIVKFLKSHSE</sequence>
<proteinExistence type="predicted"/>
<dbReference type="InterPro" id="IPR012854">
    <property type="entry name" value="Cu_amine_oxidase-like_N"/>
</dbReference>
<reference evidence="4 5" key="1">
    <citation type="submission" date="2020-02" db="EMBL/GenBank/DDBJ databases">
        <authorList>
            <person name="Kim Y.B."/>
            <person name="Roh S.W."/>
        </authorList>
    </citation>
    <scope>NUCLEOTIDE SEQUENCE [LARGE SCALE GENOMIC DNA]</scope>
    <source>
        <strain evidence="4 5">DSM 103574</strain>
    </source>
</reference>
<dbReference type="InterPro" id="IPR050695">
    <property type="entry name" value="N-acetylmuramoyl_amidase_3"/>
</dbReference>
<evidence type="ECO:0000256" key="2">
    <source>
        <dbReference type="SAM" id="SignalP"/>
    </source>
</evidence>
<evidence type="ECO:0000259" key="3">
    <source>
        <dbReference type="SMART" id="SM00646"/>
    </source>
</evidence>
<dbReference type="SUPFAM" id="SSF53187">
    <property type="entry name" value="Zn-dependent exopeptidases"/>
    <property type="match status" value="1"/>
</dbReference>
<dbReference type="Pfam" id="PF07833">
    <property type="entry name" value="Cu_amine_oxidN1"/>
    <property type="match status" value="1"/>
</dbReference>
<gene>
    <name evidence="4" type="ORF">Ami103574_11475</name>
</gene>
<dbReference type="InterPro" id="IPR002508">
    <property type="entry name" value="MurNAc-LAA_cat"/>
</dbReference>
<organism evidence="4 5">
    <name type="scientific">Aminipila butyrica</name>
    <dbReference type="NCBI Taxonomy" id="433296"/>
    <lineage>
        <taxon>Bacteria</taxon>
        <taxon>Bacillati</taxon>
        <taxon>Bacillota</taxon>
        <taxon>Clostridia</taxon>
        <taxon>Peptostreptococcales</taxon>
        <taxon>Anaerovoracaceae</taxon>
        <taxon>Aminipila</taxon>
    </lineage>
</organism>
<dbReference type="RefSeq" id="WP_163067144.1">
    <property type="nucleotide sequence ID" value="NZ_CP048649.1"/>
</dbReference>
<feature type="domain" description="MurNAc-LAA" evidence="3">
    <location>
        <begin position="344"/>
        <end position="458"/>
    </location>
</feature>
<dbReference type="InterPro" id="IPR036582">
    <property type="entry name" value="Mao_N_sf"/>
</dbReference>